<accession>A0ABV9FF60</accession>
<dbReference type="Proteomes" id="UP001596028">
    <property type="component" value="Unassembled WGS sequence"/>
</dbReference>
<evidence type="ECO:0000313" key="3">
    <source>
        <dbReference type="Proteomes" id="UP001596028"/>
    </source>
</evidence>
<organism evidence="2 3">
    <name type="scientific">Cohnella hongkongensis</name>
    <dbReference type="NCBI Taxonomy" id="178337"/>
    <lineage>
        <taxon>Bacteria</taxon>
        <taxon>Bacillati</taxon>
        <taxon>Bacillota</taxon>
        <taxon>Bacilli</taxon>
        <taxon>Bacillales</taxon>
        <taxon>Paenibacillaceae</taxon>
        <taxon>Cohnella</taxon>
    </lineage>
</organism>
<proteinExistence type="predicted"/>
<comment type="caution">
    <text evidence="2">The sequence shown here is derived from an EMBL/GenBank/DDBJ whole genome shotgun (WGS) entry which is preliminary data.</text>
</comment>
<feature type="compositionally biased region" description="Basic and acidic residues" evidence="1">
    <location>
        <begin position="76"/>
        <end position="86"/>
    </location>
</feature>
<feature type="region of interest" description="Disordered" evidence="1">
    <location>
        <begin position="1"/>
        <end position="36"/>
    </location>
</feature>
<sequence length="122" mass="12862">MKFVRNGCREKSFFRQNRRRRGEALRESANPSARMGRAAAAAAGDSAFSRIATMKNRPHPTGDGALCRSGEDAIRARLPDGGEGRGEQPAPIGLRQAGHRADERCGGGGSRVTSAAAEADLG</sequence>
<keyword evidence="3" id="KW-1185">Reference proteome</keyword>
<name>A0ABV9FF60_9BACL</name>
<dbReference type="EMBL" id="JBHSEP010000017">
    <property type="protein sequence ID" value="MFC4600588.1"/>
    <property type="molecule type" value="Genomic_DNA"/>
</dbReference>
<protein>
    <submittedName>
        <fullName evidence="2">Uncharacterized protein</fullName>
    </submittedName>
</protein>
<reference evidence="3" key="1">
    <citation type="journal article" date="2019" name="Int. J. Syst. Evol. Microbiol.">
        <title>The Global Catalogue of Microorganisms (GCM) 10K type strain sequencing project: providing services to taxonomists for standard genome sequencing and annotation.</title>
        <authorList>
            <consortium name="The Broad Institute Genomics Platform"/>
            <consortium name="The Broad Institute Genome Sequencing Center for Infectious Disease"/>
            <person name="Wu L."/>
            <person name="Ma J."/>
        </authorList>
    </citation>
    <scope>NUCLEOTIDE SEQUENCE [LARGE SCALE GENOMIC DNA]</scope>
    <source>
        <strain evidence="3">CCUG 49571</strain>
    </source>
</reference>
<evidence type="ECO:0000313" key="2">
    <source>
        <dbReference type="EMBL" id="MFC4600588.1"/>
    </source>
</evidence>
<feature type="region of interest" description="Disordered" evidence="1">
    <location>
        <begin position="76"/>
        <end position="122"/>
    </location>
</feature>
<dbReference type="RefSeq" id="WP_378099800.1">
    <property type="nucleotide sequence ID" value="NZ_JBHSEP010000017.1"/>
</dbReference>
<gene>
    <name evidence="2" type="ORF">ACFO3S_20255</name>
</gene>
<evidence type="ECO:0000256" key="1">
    <source>
        <dbReference type="SAM" id="MobiDB-lite"/>
    </source>
</evidence>